<dbReference type="eggNOG" id="ENOG502SKI4">
    <property type="taxonomic scope" value="Eukaryota"/>
</dbReference>
<feature type="signal peptide" evidence="2">
    <location>
        <begin position="1"/>
        <end position="20"/>
    </location>
</feature>
<dbReference type="InParanoid" id="C7Z196"/>
<keyword evidence="4" id="KW-1185">Reference proteome</keyword>
<dbReference type="PANTHER" id="PTHR35340:SF5">
    <property type="entry name" value="ASST-DOMAIN-CONTAINING PROTEIN"/>
    <property type="match status" value="1"/>
</dbReference>
<feature type="chain" id="PRO_5002988733" evidence="2">
    <location>
        <begin position="21"/>
        <end position="530"/>
    </location>
</feature>
<dbReference type="InterPro" id="IPR053143">
    <property type="entry name" value="Arylsulfate_ST"/>
</dbReference>
<accession>C7Z196</accession>
<dbReference type="VEuPathDB" id="FungiDB:NECHADRAFT_93399"/>
<dbReference type="InterPro" id="IPR039535">
    <property type="entry name" value="ASST-like"/>
</dbReference>
<keyword evidence="2" id="KW-0732">Signal</keyword>
<evidence type="ECO:0000313" key="4">
    <source>
        <dbReference type="Proteomes" id="UP000005206"/>
    </source>
</evidence>
<feature type="region of interest" description="Disordered" evidence="1">
    <location>
        <begin position="477"/>
        <end position="509"/>
    </location>
</feature>
<dbReference type="RefSeq" id="XP_003048038.1">
    <property type="nucleotide sequence ID" value="XM_003047992.1"/>
</dbReference>
<dbReference type="GeneID" id="9672023"/>
<dbReference type="Pfam" id="PF14269">
    <property type="entry name" value="Arylsulfotran_2"/>
    <property type="match status" value="1"/>
</dbReference>
<dbReference type="AlphaFoldDB" id="C7Z196"/>
<gene>
    <name evidence="3" type="ORF">NECHADRAFT_93399</name>
</gene>
<dbReference type="STRING" id="660122.C7Z196"/>
<protein>
    <submittedName>
        <fullName evidence="3">Uncharacterized protein</fullName>
    </submittedName>
</protein>
<dbReference type="HOGENOM" id="CLU_018249_0_0_1"/>
<evidence type="ECO:0000313" key="3">
    <source>
        <dbReference type="EMBL" id="EEU42325.1"/>
    </source>
</evidence>
<dbReference type="EMBL" id="GG698905">
    <property type="protein sequence ID" value="EEU42325.1"/>
    <property type="molecule type" value="Genomic_DNA"/>
</dbReference>
<name>C7Z196_FUSV7</name>
<sequence length="530" mass="58458">MRSLLPSAAALALLSTFVSADKPLIGDLEAYNRGYLGEFPSQTFQSSDIVAPLFQVNTFDPSLIDNSGYLFLTLEYRGKGGPAIFSSKDLSLVYADLKYQRAFDARAQESQGFQYLTFMEGGFCHIFDNTYQKKWTVTVDGLGGMEADIHEFQFTTTGTAIMSVYQDVRFNLTVLGGAMDGWLSDSVFQEVELETNRVTNTKDSHYLVSSRALSAIALLRAEDLNPRWILGGKRNQFKDLSDGNATNFAHQYNARFVQGNESRLSFFDNQVRETGACSQGNCSRGVVVELDYEEMTVKLLHEFYHPQRISSGSGGSVQGLDNGNFLVGWGANPGITEHLPNGTMAMDIQRGVIPHDHEDQVDMDMSVYRAWKMDWDGRPPWGPSIASVSPGNVTTDATIYLSWNGDTKVARWEVYAGEDEKNVTTSRKVIGNSTRTGFETEILLEGISHPKFARAAALDKDGEVLGLTATVDIASGEIHGNSSNEDIINNPEETKGDNEEEEEEDASFHASPSMGLVFAMAVIVACYHFL</sequence>
<reference evidence="3 4" key="1">
    <citation type="journal article" date="2009" name="PLoS Genet.">
        <title>The genome of Nectria haematococca: contribution of supernumerary chromosomes to gene expansion.</title>
        <authorList>
            <person name="Coleman J.J."/>
            <person name="Rounsley S.D."/>
            <person name="Rodriguez-Carres M."/>
            <person name="Kuo A."/>
            <person name="Wasmann C.C."/>
            <person name="Grimwood J."/>
            <person name="Schmutz J."/>
            <person name="Taga M."/>
            <person name="White G.J."/>
            <person name="Zhou S."/>
            <person name="Schwartz D.C."/>
            <person name="Freitag M."/>
            <person name="Ma L.J."/>
            <person name="Danchin E.G."/>
            <person name="Henrissat B."/>
            <person name="Coutinho P.M."/>
            <person name="Nelson D.R."/>
            <person name="Straney D."/>
            <person name="Napoli C.A."/>
            <person name="Barker B.M."/>
            <person name="Gribskov M."/>
            <person name="Rep M."/>
            <person name="Kroken S."/>
            <person name="Molnar I."/>
            <person name="Rensing C."/>
            <person name="Kennell J.C."/>
            <person name="Zamora J."/>
            <person name="Farman M.L."/>
            <person name="Selker E.U."/>
            <person name="Salamov A."/>
            <person name="Shapiro H."/>
            <person name="Pangilinan J."/>
            <person name="Lindquist E."/>
            <person name="Lamers C."/>
            <person name="Grigoriev I.V."/>
            <person name="Geiser D.M."/>
            <person name="Covert S.F."/>
            <person name="Temporini E."/>
            <person name="Vanetten H.D."/>
        </authorList>
    </citation>
    <scope>NUCLEOTIDE SEQUENCE [LARGE SCALE GENOMIC DNA]</scope>
    <source>
        <strain evidence="4">ATCC MYA-4622 / CBS 123669 / FGSC 9596 / NRRL 45880 / 77-13-4</strain>
    </source>
</reference>
<proteinExistence type="predicted"/>
<dbReference type="OMA" id="FALHESM"/>
<dbReference type="Proteomes" id="UP000005206">
    <property type="component" value="Chromosome 5"/>
</dbReference>
<dbReference type="PANTHER" id="PTHR35340">
    <property type="entry name" value="PQQ ENZYME REPEAT PROTEIN-RELATED"/>
    <property type="match status" value="1"/>
</dbReference>
<organism evidence="3 4">
    <name type="scientific">Fusarium vanettenii (strain ATCC MYA-4622 / CBS 123669 / FGSC 9596 / NRRL 45880 / 77-13-4)</name>
    <name type="common">Fusarium solani subsp. pisi</name>
    <dbReference type="NCBI Taxonomy" id="660122"/>
    <lineage>
        <taxon>Eukaryota</taxon>
        <taxon>Fungi</taxon>
        <taxon>Dikarya</taxon>
        <taxon>Ascomycota</taxon>
        <taxon>Pezizomycotina</taxon>
        <taxon>Sordariomycetes</taxon>
        <taxon>Hypocreomycetidae</taxon>
        <taxon>Hypocreales</taxon>
        <taxon>Nectriaceae</taxon>
        <taxon>Fusarium</taxon>
        <taxon>Fusarium solani species complex</taxon>
        <taxon>Fusarium vanettenii</taxon>
    </lineage>
</organism>
<dbReference type="KEGG" id="nhe:NECHADRAFT_93399"/>
<evidence type="ECO:0000256" key="2">
    <source>
        <dbReference type="SAM" id="SignalP"/>
    </source>
</evidence>
<dbReference type="OrthoDB" id="5427350at2759"/>
<evidence type="ECO:0000256" key="1">
    <source>
        <dbReference type="SAM" id="MobiDB-lite"/>
    </source>
</evidence>